<comment type="function">
    <text evidence="5 6">This protein is located at the 30S-50S ribosomal subunit interface and may play a role in the structure and function of the aminoacyl-tRNA binding site.</text>
</comment>
<dbReference type="HAMAP" id="MF_00402">
    <property type="entry name" value="Ribosomal_bL19"/>
    <property type="match status" value="1"/>
</dbReference>
<dbReference type="GO" id="GO:0006412">
    <property type="term" value="P:translation"/>
    <property type="evidence" value="ECO:0007669"/>
    <property type="project" value="UniProtKB-UniRule"/>
</dbReference>
<proteinExistence type="inferred from homology"/>
<dbReference type="GO" id="GO:0003735">
    <property type="term" value="F:structural constituent of ribosome"/>
    <property type="evidence" value="ECO:0007669"/>
    <property type="project" value="InterPro"/>
</dbReference>
<dbReference type="Pfam" id="PF01245">
    <property type="entry name" value="Ribosomal_L19"/>
    <property type="match status" value="1"/>
</dbReference>
<evidence type="ECO:0000313" key="8">
    <source>
        <dbReference type="Proteomes" id="UP000606463"/>
    </source>
</evidence>
<dbReference type="Gene3D" id="2.30.30.790">
    <property type="match status" value="1"/>
</dbReference>
<name>A0A9D0YNP2_AQUAO</name>
<evidence type="ECO:0000256" key="6">
    <source>
        <dbReference type="RuleBase" id="RU000559"/>
    </source>
</evidence>
<dbReference type="PANTHER" id="PTHR15680">
    <property type="entry name" value="RIBOSOMAL PROTEIN L19"/>
    <property type="match status" value="1"/>
</dbReference>
<accession>A0A9D0YNP2</accession>
<dbReference type="InterPro" id="IPR001857">
    <property type="entry name" value="Ribosomal_bL19"/>
</dbReference>
<evidence type="ECO:0000256" key="3">
    <source>
        <dbReference type="ARBA" id="ARBA00023274"/>
    </source>
</evidence>
<evidence type="ECO:0000256" key="4">
    <source>
        <dbReference type="ARBA" id="ARBA00035171"/>
    </source>
</evidence>
<reference evidence="7" key="1">
    <citation type="journal article" date="2020" name="ISME J.">
        <title>Gammaproteobacteria mediating utilization of methyl-, sulfur- and petroleum organic compounds in deep ocean hydrothermal plumes.</title>
        <authorList>
            <person name="Zhou Z."/>
            <person name="Liu Y."/>
            <person name="Pan J."/>
            <person name="Cron B.R."/>
            <person name="Toner B.M."/>
            <person name="Anantharaman K."/>
            <person name="Breier J.A."/>
            <person name="Dick G.J."/>
            <person name="Li M."/>
        </authorList>
    </citation>
    <scope>NUCLEOTIDE SEQUENCE</scope>
    <source>
        <strain evidence="7">SZUA-1501</strain>
    </source>
</reference>
<comment type="similarity">
    <text evidence="1 5 6">Belongs to the bacterial ribosomal protein bL19 family.</text>
</comment>
<dbReference type="InterPro" id="IPR038657">
    <property type="entry name" value="Ribosomal_bL19_sf"/>
</dbReference>
<comment type="caution">
    <text evidence="7">The sequence shown here is derived from an EMBL/GenBank/DDBJ whole genome shotgun (WGS) entry which is preliminary data.</text>
</comment>
<dbReference type="PROSITE" id="PS01015">
    <property type="entry name" value="RIBOSOMAL_L19"/>
    <property type="match status" value="1"/>
</dbReference>
<dbReference type="SUPFAM" id="SSF50104">
    <property type="entry name" value="Translation proteins SH3-like domain"/>
    <property type="match status" value="1"/>
</dbReference>
<evidence type="ECO:0000313" key="7">
    <source>
        <dbReference type="EMBL" id="HIP98088.1"/>
    </source>
</evidence>
<sequence>MDLLLQRLEKKYMRKIDIPDFRVGDTVRVYYKVKEGNKERIQPFEGLVIRFQGTGINRSFTVRKESYGVGIERTFPLYNPKLEKIEIIKFGKVRRAKLYYIRELSGKTAARKIREIKPWEPLGKKRMAQAAAKGMQTIVQEKQRKGKGKK</sequence>
<dbReference type="Proteomes" id="UP000606463">
    <property type="component" value="Unassembled WGS sequence"/>
</dbReference>
<dbReference type="GO" id="GO:0022625">
    <property type="term" value="C:cytosolic large ribosomal subunit"/>
    <property type="evidence" value="ECO:0007669"/>
    <property type="project" value="TreeGrafter"/>
</dbReference>
<dbReference type="EMBL" id="DQVE01000017">
    <property type="protein sequence ID" value="HIP98088.1"/>
    <property type="molecule type" value="Genomic_DNA"/>
</dbReference>
<dbReference type="AlphaFoldDB" id="A0A9D0YNP2"/>
<keyword evidence="3 5" id="KW-0687">Ribonucleoprotein</keyword>
<organism evidence="7 8">
    <name type="scientific">Aquifex aeolicus</name>
    <dbReference type="NCBI Taxonomy" id="63363"/>
    <lineage>
        <taxon>Bacteria</taxon>
        <taxon>Pseudomonadati</taxon>
        <taxon>Aquificota</taxon>
        <taxon>Aquificia</taxon>
        <taxon>Aquificales</taxon>
        <taxon>Aquificaceae</taxon>
        <taxon>Aquifex</taxon>
    </lineage>
</organism>
<dbReference type="PANTHER" id="PTHR15680:SF9">
    <property type="entry name" value="LARGE RIBOSOMAL SUBUNIT PROTEIN BL19M"/>
    <property type="match status" value="1"/>
</dbReference>
<dbReference type="InterPro" id="IPR018257">
    <property type="entry name" value="Ribosomal_bL19_CS"/>
</dbReference>
<gene>
    <name evidence="5 7" type="primary">rplS</name>
    <name evidence="7" type="ORF">EYH37_01800</name>
</gene>
<protein>
    <recommendedName>
        <fullName evidence="4 5">Large ribosomal subunit protein bL19</fullName>
    </recommendedName>
</protein>
<dbReference type="PRINTS" id="PR00061">
    <property type="entry name" value="RIBOSOMALL19"/>
</dbReference>
<keyword evidence="2 5" id="KW-0689">Ribosomal protein</keyword>
<dbReference type="InterPro" id="IPR008991">
    <property type="entry name" value="Translation_prot_SH3-like_sf"/>
</dbReference>
<dbReference type="NCBIfam" id="TIGR01024">
    <property type="entry name" value="rplS_bact"/>
    <property type="match status" value="1"/>
</dbReference>
<evidence type="ECO:0000256" key="1">
    <source>
        <dbReference type="ARBA" id="ARBA00005781"/>
    </source>
</evidence>
<evidence type="ECO:0000256" key="2">
    <source>
        <dbReference type="ARBA" id="ARBA00022980"/>
    </source>
</evidence>
<evidence type="ECO:0000256" key="5">
    <source>
        <dbReference type="HAMAP-Rule" id="MF_00402"/>
    </source>
</evidence>